<feature type="non-terminal residue" evidence="2">
    <location>
        <position position="92"/>
    </location>
</feature>
<keyword evidence="3" id="KW-1185">Reference proteome</keyword>
<dbReference type="EMBL" id="CAJVPL010012649">
    <property type="protein sequence ID" value="CAG8686909.1"/>
    <property type="molecule type" value="Genomic_DNA"/>
</dbReference>
<organism evidence="2 3">
    <name type="scientific">Ambispora gerdemannii</name>
    <dbReference type="NCBI Taxonomy" id="144530"/>
    <lineage>
        <taxon>Eukaryota</taxon>
        <taxon>Fungi</taxon>
        <taxon>Fungi incertae sedis</taxon>
        <taxon>Mucoromycota</taxon>
        <taxon>Glomeromycotina</taxon>
        <taxon>Glomeromycetes</taxon>
        <taxon>Archaeosporales</taxon>
        <taxon>Ambisporaceae</taxon>
        <taxon>Ambispora</taxon>
    </lineage>
</organism>
<evidence type="ECO:0000313" key="3">
    <source>
        <dbReference type="Proteomes" id="UP000789831"/>
    </source>
</evidence>
<comment type="caution">
    <text evidence="2">The sequence shown here is derived from an EMBL/GenBank/DDBJ whole genome shotgun (WGS) entry which is preliminary data.</text>
</comment>
<reference evidence="2" key="1">
    <citation type="submission" date="2021-06" db="EMBL/GenBank/DDBJ databases">
        <authorList>
            <person name="Kallberg Y."/>
            <person name="Tangrot J."/>
            <person name="Rosling A."/>
        </authorList>
    </citation>
    <scope>NUCLEOTIDE SEQUENCE</scope>
    <source>
        <strain evidence="2">MT106</strain>
    </source>
</reference>
<feature type="region of interest" description="Disordered" evidence="1">
    <location>
        <begin position="1"/>
        <end position="20"/>
    </location>
</feature>
<feature type="compositionally biased region" description="Basic and acidic residues" evidence="1">
    <location>
        <begin position="1"/>
        <end position="10"/>
    </location>
</feature>
<dbReference type="Proteomes" id="UP000789831">
    <property type="component" value="Unassembled WGS sequence"/>
</dbReference>
<proteinExistence type="predicted"/>
<gene>
    <name evidence="2" type="ORF">AGERDE_LOCUS12945</name>
</gene>
<dbReference type="AlphaFoldDB" id="A0A9N9HFW5"/>
<feature type="compositionally biased region" description="Acidic residues" evidence="1">
    <location>
        <begin position="11"/>
        <end position="20"/>
    </location>
</feature>
<name>A0A9N9HFW5_9GLOM</name>
<accession>A0A9N9HFW5</accession>
<evidence type="ECO:0000256" key="1">
    <source>
        <dbReference type="SAM" id="MobiDB-lite"/>
    </source>
</evidence>
<evidence type="ECO:0000313" key="2">
    <source>
        <dbReference type="EMBL" id="CAG8686909.1"/>
    </source>
</evidence>
<protein>
    <submittedName>
        <fullName evidence="2">7325_t:CDS:1</fullName>
    </submittedName>
</protein>
<dbReference type="OrthoDB" id="2362960at2759"/>
<sequence>MPDTENRYSSDEEINEENIDEFDPLSLQSDEFRPETRIIHKKCFDCEKLRTNFAWCQSCETTWFKENYSRWTTGNLQLDLIIQKSQAEANIS</sequence>